<dbReference type="HOGENOM" id="CLU_045518_1_2_9"/>
<dbReference type="GO" id="GO:0005829">
    <property type="term" value="C:cytosol"/>
    <property type="evidence" value="ECO:0007669"/>
    <property type="project" value="TreeGrafter"/>
</dbReference>
<dbReference type="GO" id="GO:0019305">
    <property type="term" value="P:dTDP-rhamnose biosynthetic process"/>
    <property type="evidence" value="ECO:0007669"/>
    <property type="project" value="UniProtKB-UniPathway"/>
</dbReference>
<dbReference type="GO" id="GO:0008831">
    <property type="term" value="F:dTDP-4-dehydrorhamnose reductase activity"/>
    <property type="evidence" value="ECO:0007669"/>
    <property type="project" value="UniProtKB-EC"/>
</dbReference>
<dbReference type="Gene3D" id="3.90.25.10">
    <property type="entry name" value="UDP-galactose 4-epimerase, domain 1"/>
    <property type="match status" value="1"/>
</dbReference>
<dbReference type="OrthoDB" id="9803892at2"/>
<keyword evidence="2" id="KW-0521">NADP</keyword>
<sequence length="283" mass="32070">MKILVTGYTGQLGYDVVQRGLKVGLSLVGLGSENLNIINGETVSHYVKELNPDAIIHCAAYTAVDKAEDDKSTCWNVNVEGTKNLAKAAKDIDAKFMYISTDYVFNGEGDSPFKETDETRPIGYYGVTKYQGEEIVKQLLERWFIVRVSWVFGINGNNFVKTILRLAETRKEINVVGDQLGSPTYTFDLAKLLIDMIQTDKYGIYHASNEGFCSWAEFAKEIYRQANKDVKVNSISTEEYPTRAIRPKNSRMSKQKLRDNGFSLLPTWQNAVERYLNELQEVK</sequence>
<comment type="pathway">
    <text evidence="2">Carbohydrate biosynthesis; dTDP-L-rhamnose biosynthesis.</text>
</comment>
<dbReference type="eggNOG" id="COG1091">
    <property type="taxonomic scope" value="Bacteria"/>
</dbReference>
<gene>
    <name evidence="4" type="ordered locus">Dred_3036</name>
</gene>
<comment type="function">
    <text evidence="2">Catalyzes the reduction of dTDP-6-deoxy-L-lyxo-4-hexulose to yield dTDP-L-rhamnose.</text>
</comment>
<protein>
    <recommendedName>
        <fullName evidence="2">dTDP-4-dehydrorhamnose reductase</fullName>
        <ecNumber evidence="2">1.1.1.133</ecNumber>
    </recommendedName>
</protein>
<dbReference type="Proteomes" id="UP000001556">
    <property type="component" value="Chromosome"/>
</dbReference>
<dbReference type="UniPathway" id="UPA00124"/>
<dbReference type="PANTHER" id="PTHR10491:SF4">
    <property type="entry name" value="METHIONINE ADENOSYLTRANSFERASE 2 SUBUNIT BETA"/>
    <property type="match status" value="1"/>
</dbReference>
<dbReference type="Pfam" id="PF04321">
    <property type="entry name" value="RmlD_sub_bind"/>
    <property type="match status" value="1"/>
</dbReference>
<dbReference type="KEGG" id="drm:Dred_3036"/>
<dbReference type="PANTHER" id="PTHR10491">
    <property type="entry name" value="DTDP-4-DEHYDRORHAMNOSE REDUCTASE"/>
    <property type="match status" value="1"/>
</dbReference>
<comment type="similarity">
    <text evidence="1 2">Belongs to the dTDP-4-dehydrorhamnose reductase family.</text>
</comment>
<evidence type="ECO:0000259" key="3">
    <source>
        <dbReference type="Pfam" id="PF04321"/>
    </source>
</evidence>
<dbReference type="STRING" id="349161.Dred_3036"/>
<name>A4J8Y5_DESRM</name>
<dbReference type="InterPro" id="IPR005913">
    <property type="entry name" value="dTDP_dehydrorham_reduct"/>
</dbReference>
<keyword evidence="2 4" id="KW-0560">Oxidoreductase</keyword>
<dbReference type="SUPFAM" id="SSF51735">
    <property type="entry name" value="NAD(P)-binding Rossmann-fold domains"/>
    <property type="match status" value="1"/>
</dbReference>
<dbReference type="CDD" id="cd05254">
    <property type="entry name" value="dTDP_HR_like_SDR_e"/>
    <property type="match status" value="1"/>
</dbReference>
<dbReference type="EC" id="1.1.1.133" evidence="2"/>
<dbReference type="EMBL" id="CP000612">
    <property type="protein sequence ID" value="ABO51538.1"/>
    <property type="molecule type" value="Genomic_DNA"/>
</dbReference>
<dbReference type="InterPro" id="IPR036291">
    <property type="entry name" value="NAD(P)-bd_dom_sf"/>
</dbReference>
<evidence type="ECO:0000313" key="4">
    <source>
        <dbReference type="EMBL" id="ABO51538.1"/>
    </source>
</evidence>
<evidence type="ECO:0000256" key="1">
    <source>
        <dbReference type="ARBA" id="ARBA00010944"/>
    </source>
</evidence>
<dbReference type="Gene3D" id="3.40.50.720">
    <property type="entry name" value="NAD(P)-binding Rossmann-like Domain"/>
    <property type="match status" value="1"/>
</dbReference>
<dbReference type="RefSeq" id="WP_011879327.1">
    <property type="nucleotide sequence ID" value="NC_009253.1"/>
</dbReference>
<evidence type="ECO:0000313" key="5">
    <source>
        <dbReference type="Proteomes" id="UP000001556"/>
    </source>
</evidence>
<reference evidence="4 5" key="1">
    <citation type="submission" date="2007-03" db="EMBL/GenBank/DDBJ databases">
        <title>Complete sequence of Desulfotomaculum reducens MI-1.</title>
        <authorList>
            <consortium name="US DOE Joint Genome Institute"/>
            <person name="Copeland A."/>
            <person name="Lucas S."/>
            <person name="Lapidus A."/>
            <person name="Barry K."/>
            <person name="Detter J.C."/>
            <person name="Glavina del Rio T."/>
            <person name="Hammon N."/>
            <person name="Israni S."/>
            <person name="Dalin E."/>
            <person name="Tice H."/>
            <person name="Pitluck S."/>
            <person name="Sims D."/>
            <person name="Brettin T."/>
            <person name="Bruce D."/>
            <person name="Han C."/>
            <person name="Tapia R."/>
            <person name="Schmutz J."/>
            <person name="Larimer F."/>
            <person name="Land M."/>
            <person name="Hauser L."/>
            <person name="Kyrpides N."/>
            <person name="Kim E."/>
            <person name="Tebo B.M."/>
            <person name="Richardson P."/>
        </authorList>
    </citation>
    <scope>NUCLEOTIDE SEQUENCE [LARGE SCALE GENOMIC DNA]</scope>
    <source>
        <strain evidence="4 5">MI-1</strain>
    </source>
</reference>
<dbReference type="InterPro" id="IPR029903">
    <property type="entry name" value="RmlD-like-bd"/>
</dbReference>
<organism evidence="4 5">
    <name type="scientific">Desulforamulus reducens (strain ATCC BAA-1160 / DSM 100696 / MI-1)</name>
    <name type="common">Desulfotomaculum reducens</name>
    <dbReference type="NCBI Taxonomy" id="349161"/>
    <lineage>
        <taxon>Bacteria</taxon>
        <taxon>Bacillati</taxon>
        <taxon>Bacillota</taxon>
        <taxon>Clostridia</taxon>
        <taxon>Eubacteriales</taxon>
        <taxon>Peptococcaceae</taxon>
        <taxon>Desulforamulus</taxon>
    </lineage>
</organism>
<dbReference type="AlphaFoldDB" id="A4J8Y5"/>
<accession>A4J8Y5</accession>
<feature type="domain" description="RmlD-like substrate binding" evidence="3">
    <location>
        <begin position="1"/>
        <end position="280"/>
    </location>
</feature>
<evidence type="ECO:0000256" key="2">
    <source>
        <dbReference type="RuleBase" id="RU364082"/>
    </source>
</evidence>
<keyword evidence="5" id="KW-1185">Reference proteome</keyword>
<proteinExistence type="inferred from homology"/>
<dbReference type="NCBIfam" id="TIGR01214">
    <property type="entry name" value="rmlD"/>
    <property type="match status" value="1"/>
</dbReference>